<organism evidence="1 2">
    <name type="scientific">Dendrobium nobile</name>
    <name type="common">Orchid</name>
    <dbReference type="NCBI Taxonomy" id="94219"/>
    <lineage>
        <taxon>Eukaryota</taxon>
        <taxon>Viridiplantae</taxon>
        <taxon>Streptophyta</taxon>
        <taxon>Embryophyta</taxon>
        <taxon>Tracheophyta</taxon>
        <taxon>Spermatophyta</taxon>
        <taxon>Magnoliopsida</taxon>
        <taxon>Liliopsida</taxon>
        <taxon>Asparagales</taxon>
        <taxon>Orchidaceae</taxon>
        <taxon>Epidendroideae</taxon>
        <taxon>Malaxideae</taxon>
        <taxon>Dendrobiinae</taxon>
        <taxon>Dendrobium</taxon>
    </lineage>
</organism>
<keyword evidence="2" id="KW-1185">Reference proteome</keyword>
<reference evidence="1" key="1">
    <citation type="journal article" date="2022" name="Front. Genet.">
        <title>Chromosome-Scale Assembly of the Dendrobium nobile Genome Provides Insights Into the Molecular Mechanism of the Biosynthesis of the Medicinal Active Ingredient of Dendrobium.</title>
        <authorList>
            <person name="Xu Q."/>
            <person name="Niu S.-C."/>
            <person name="Li K.-L."/>
            <person name="Zheng P.-J."/>
            <person name="Zhang X.-J."/>
            <person name="Jia Y."/>
            <person name="Liu Y."/>
            <person name="Niu Y.-X."/>
            <person name="Yu L.-H."/>
            <person name="Chen D.-F."/>
            <person name="Zhang G.-Q."/>
        </authorList>
    </citation>
    <scope>NUCLEOTIDE SEQUENCE</scope>
    <source>
        <tissue evidence="1">Leaf</tissue>
    </source>
</reference>
<evidence type="ECO:0008006" key="3">
    <source>
        <dbReference type="Google" id="ProtNLM"/>
    </source>
</evidence>
<dbReference type="EMBL" id="JAGYWB010000016">
    <property type="protein sequence ID" value="KAI0496696.1"/>
    <property type="molecule type" value="Genomic_DNA"/>
</dbReference>
<protein>
    <recommendedName>
        <fullName evidence="3">DUF4283 domain-containing protein</fullName>
    </recommendedName>
</protein>
<dbReference type="Proteomes" id="UP000829196">
    <property type="component" value="Unassembled WGS sequence"/>
</dbReference>
<proteinExistence type="predicted"/>
<accession>A0A8T3AJF3</accession>
<evidence type="ECO:0000313" key="2">
    <source>
        <dbReference type="Proteomes" id="UP000829196"/>
    </source>
</evidence>
<dbReference type="AlphaFoldDB" id="A0A8T3AJF3"/>
<dbReference type="InterPro" id="IPR040256">
    <property type="entry name" value="At4g02000-like"/>
</dbReference>
<name>A0A8T3AJF3_DENNO</name>
<sequence>MWVSFPNLRPHLFSPRILQGLGSIFGRPLKINHATSFGFLPSVARVLVELDVSKKFPDKICVGPKNLGYVQLVTLEDLPLYYLHCKSLGHSKLECGILHPHLSQPLCRRIFMLLLCRI</sequence>
<evidence type="ECO:0000313" key="1">
    <source>
        <dbReference type="EMBL" id="KAI0496696.1"/>
    </source>
</evidence>
<dbReference type="PANTHER" id="PTHR31286:SF180">
    <property type="entry name" value="OS10G0362600 PROTEIN"/>
    <property type="match status" value="1"/>
</dbReference>
<dbReference type="PANTHER" id="PTHR31286">
    <property type="entry name" value="GLYCINE-RICH CELL WALL STRUCTURAL PROTEIN 1.8-LIKE"/>
    <property type="match status" value="1"/>
</dbReference>
<gene>
    <name evidence="1" type="ORF">KFK09_023020</name>
</gene>
<dbReference type="OrthoDB" id="786311at2759"/>
<comment type="caution">
    <text evidence="1">The sequence shown here is derived from an EMBL/GenBank/DDBJ whole genome shotgun (WGS) entry which is preliminary data.</text>
</comment>